<dbReference type="PANTHER" id="PTHR35531:SF1">
    <property type="entry name" value="INNER MEMBRANE PROTEIN YBCI-RELATED"/>
    <property type="match status" value="1"/>
</dbReference>
<feature type="transmembrane region" description="Helical" evidence="1">
    <location>
        <begin position="166"/>
        <end position="185"/>
    </location>
</feature>
<name>A0A554JCZ4_9BACT</name>
<keyword evidence="1" id="KW-0472">Membrane</keyword>
<reference evidence="2 3" key="1">
    <citation type="submission" date="2017-08" db="EMBL/GenBank/DDBJ databases">
        <title>Mechanisms for carbon and nitrogen cycling indicate functional differentiation within the Candidate Phyla Radiation.</title>
        <authorList>
            <person name="Danczak R.E."/>
            <person name="Johnston M.D."/>
            <person name="Kenah C."/>
            <person name="Slattery M."/>
            <person name="Wrighton K.C."/>
            <person name="Wilkins M.J."/>
        </authorList>
    </citation>
    <scope>NUCLEOTIDE SEQUENCE [LARGE SCALE GENOMIC DNA]</scope>
    <source>
        <strain evidence="2">Gr01-1014_85</strain>
    </source>
</reference>
<evidence type="ECO:0000256" key="1">
    <source>
        <dbReference type="SAM" id="Phobius"/>
    </source>
</evidence>
<keyword evidence="1" id="KW-1133">Transmembrane helix</keyword>
<proteinExistence type="predicted"/>
<gene>
    <name evidence="2" type="ORF">CEO22_205</name>
</gene>
<organism evidence="2 3">
    <name type="scientific">Candidatus Berkelbacteria bacterium Gr01-1014_85</name>
    <dbReference type="NCBI Taxonomy" id="2017150"/>
    <lineage>
        <taxon>Bacteria</taxon>
        <taxon>Candidatus Berkelbacteria</taxon>
    </lineage>
</organism>
<dbReference type="EMBL" id="VMFD01000013">
    <property type="protein sequence ID" value="TSC66171.1"/>
    <property type="molecule type" value="Genomic_DNA"/>
</dbReference>
<evidence type="ECO:0000313" key="2">
    <source>
        <dbReference type="EMBL" id="TSC66171.1"/>
    </source>
</evidence>
<dbReference type="InterPro" id="IPR007404">
    <property type="entry name" value="YdjM-like"/>
</dbReference>
<comment type="caution">
    <text evidence="2">The sequence shown here is derived from an EMBL/GenBank/DDBJ whole genome shotgun (WGS) entry which is preliminary data.</text>
</comment>
<dbReference type="PANTHER" id="PTHR35531">
    <property type="entry name" value="INNER MEMBRANE PROTEIN YBCI-RELATED"/>
    <property type="match status" value="1"/>
</dbReference>
<protein>
    <submittedName>
        <fullName evidence="2">Inner membrane protein</fullName>
    </submittedName>
</protein>
<dbReference type="AlphaFoldDB" id="A0A554JCZ4"/>
<accession>A0A554JCZ4</accession>
<keyword evidence="1" id="KW-0812">Transmembrane</keyword>
<evidence type="ECO:0000313" key="3">
    <source>
        <dbReference type="Proteomes" id="UP000316253"/>
    </source>
</evidence>
<dbReference type="InterPro" id="IPR016956">
    <property type="entry name" value="YdjM"/>
</dbReference>
<dbReference type="PIRSF" id="PIRSF030780">
    <property type="entry name" value="Md_memb_hyd_prd"/>
    <property type="match status" value="1"/>
</dbReference>
<dbReference type="Proteomes" id="UP000316253">
    <property type="component" value="Unassembled WGS sequence"/>
</dbReference>
<feature type="transmembrane region" description="Helical" evidence="1">
    <location>
        <begin position="92"/>
        <end position="113"/>
    </location>
</feature>
<dbReference type="Pfam" id="PF04307">
    <property type="entry name" value="YdjM"/>
    <property type="match status" value="1"/>
</dbReference>
<sequence length="186" mass="20527">MTGKTHALAGGVAALGFILLVQNQGWLSLDLDPLLTSGRLQYLAIGLIGSVAALLPDLDNSESRLENWRIFGVKPLKPLADLVNLLFSHRGFLHSLLAVMLLSLILLSLPSGIELHWRVAILSGYLSHLITDGLTPDGIELFYPWGQQIRWLPRWLAIRTGSFIESLFYLLLIGGLIWLVDLAIIV</sequence>